<feature type="non-terminal residue" evidence="3">
    <location>
        <position position="1"/>
    </location>
</feature>
<dbReference type="Pfam" id="PF01088">
    <property type="entry name" value="Peptidase_C12"/>
    <property type="match status" value="1"/>
</dbReference>
<dbReference type="InterPro" id="IPR001578">
    <property type="entry name" value="Peptidase_C12_UCH"/>
</dbReference>
<accession>A0AAD7JP73</accession>
<dbReference type="AlphaFoldDB" id="A0AAD7JP73"/>
<feature type="non-terminal residue" evidence="3">
    <location>
        <position position="90"/>
    </location>
</feature>
<comment type="similarity">
    <text evidence="1">Belongs to the peptidase C12 family.</text>
</comment>
<proteinExistence type="inferred from homology"/>
<dbReference type="Proteomes" id="UP001215280">
    <property type="component" value="Unassembled WGS sequence"/>
</dbReference>
<organism evidence="3 4">
    <name type="scientific">Mycena maculata</name>
    <dbReference type="NCBI Taxonomy" id="230809"/>
    <lineage>
        <taxon>Eukaryota</taxon>
        <taxon>Fungi</taxon>
        <taxon>Dikarya</taxon>
        <taxon>Basidiomycota</taxon>
        <taxon>Agaricomycotina</taxon>
        <taxon>Agaricomycetes</taxon>
        <taxon>Agaricomycetidae</taxon>
        <taxon>Agaricales</taxon>
        <taxon>Marasmiineae</taxon>
        <taxon>Mycenaceae</taxon>
        <taxon>Mycena</taxon>
    </lineage>
</organism>
<dbReference type="GO" id="GO:0004843">
    <property type="term" value="F:cysteine-type deubiquitinase activity"/>
    <property type="evidence" value="ECO:0007669"/>
    <property type="project" value="InterPro"/>
</dbReference>
<dbReference type="EMBL" id="JARJLG010000030">
    <property type="protein sequence ID" value="KAJ7767487.1"/>
    <property type="molecule type" value="Genomic_DNA"/>
</dbReference>
<evidence type="ECO:0000256" key="1">
    <source>
        <dbReference type="PROSITE-ProRule" id="PRU01393"/>
    </source>
</evidence>
<protein>
    <recommendedName>
        <fullName evidence="2">UCH catalytic domain-containing protein</fullName>
    </recommendedName>
</protein>
<evidence type="ECO:0000313" key="4">
    <source>
        <dbReference type="Proteomes" id="UP001215280"/>
    </source>
</evidence>
<dbReference type="Gene3D" id="3.30.1490.420">
    <property type="entry name" value="Ubiquitin carboxyl-terminal hydrolase, domain 2"/>
    <property type="match status" value="1"/>
</dbReference>
<comment type="caution">
    <text evidence="3">The sequence shown here is derived from an EMBL/GenBank/DDBJ whole genome shotgun (WGS) entry which is preliminary data.</text>
</comment>
<dbReference type="PROSITE" id="PS52048">
    <property type="entry name" value="UCH_DOMAIN"/>
    <property type="match status" value="1"/>
</dbReference>
<dbReference type="SUPFAM" id="SSF54001">
    <property type="entry name" value="Cysteine proteinases"/>
    <property type="match status" value="1"/>
</dbReference>
<evidence type="ECO:0000313" key="3">
    <source>
        <dbReference type="EMBL" id="KAJ7767487.1"/>
    </source>
</evidence>
<reference evidence="3" key="1">
    <citation type="submission" date="2023-03" db="EMBL/GenBank/DDBJ databases">
        <title>Massive genome expansion in bonnet fungi (Mycena s.s.) driven by repeated elements and novel gene families across ecological guilds.</title>
        <authorList>
            <consortium name="Lawrence Berkeley National Laboratory"/>
            <person name="Harder C.B."/>
            <person name="Miyauchi S."/>
            <person name="Viragh M."/>
            <person name="Kuo A."/>
            <person name="Thoen E."/>
            <person name="Andreopoulos B."/>
            <person name="Lu D."/>
            <person name="Skrede I."/>
            <person name="Drula E."/>
            <person name="Henrissat B."/>
            <person name="Morin E."/>
            <person name="Kohler A."/>
            <person name="Barry K."/>
            <person name="LaButti K."/>
            <person name="Morin E."/>
            <person name="Salamov A."/>
            <person name="Lipzen A."/>
            <person name="Mereny Z."/>
            <person name="Hegedus B."/>
            <person name="Baldrian P."/>
            <person name="Stursova M."/>
            <person name="Weitz H."/>
            <person name="Taylor A."/>
            <person name="Grigoriev I.V."/>
            <person name="Nagy L.G."/>
            <person name="Martin F."/>
            <person name="Kauserud H."/>
        </authorList>
    </citation>
    <scope>NUCLEOTIDE SEQUENCE</scope>
    <source>
        <strain evidence="3">CBHHK188m</strain>
    </source>
</reference>
<gene>
    <name evidence="3" type="ORF">DFH07DRAFT_1011365</name>
</gene>
<sequence>ISVDHRLLNNEQSSTLFADIHAQAGQSAVPTNLDTDLPFTCFVSRGKHIIELDGRRTGPIDRGECTDLLKVCRDPSTPIYGSLRIYQDAA</sequence>
<feature type="domain" description="UCH catalytic" evidence="2">
    <location>
        <begin position="1"/>
        <end position="90"/>
    </location>
</feature>
<dbReference type="InterPro" id="IPR038765">
    <property type="entry name" value="Papain-like_cys_pep_sf"/>
</dbReference>
<comment type="caution">
    <text evidence="1">Lacks conserved residue(s) required for the propagation of feature annotation.</text>
</comment>
<name>A0AAD7JP73_9AGAR</name>
<evidence type="ECO:0000259" key="2">
    <source>
        <dbReference type="PROSITE" id="PS52048"/>
    </source>
</evidence>
<dbReference type="GO" id="GO:0006511">
    <property type="term" value="P:ubiquitin-dependent protein catabolic process"/>
    <property type="evidence" value="ECO:0007669"/>
    <property type="project" value="InterPro"/>
</dbReference>
<keyword evidence="4" id="KW-1185">Reference proteome</keyword>